<dbReference type="AlphaFoldDB" id="A0AB34DCF6"/>
<organism evidence="3 4">
    <name type="scientific">Bacillus cereus</name>
    <dbReference type="NCBI Taxonomy" id="1396"/>
    <lineage>
        <taxon>Bacteria</taxon>
        <taxon>Bacillati</taxon>
        <taxon>Bacillota</taxon>
        <taxon>Bacilli</taxon>
        <taxon>Bacillales</taxon>
        <taxon>Bacillaceae</taxon>
        <taxon>Bacillus</taxon>
        <taxon>Bacillus cereus group</taxon>
    </lineage>
</organism>
<reference evidence="3 4" key="1">
    <citation type="submission" date="2019-10" db="EMBL/GenBank/DDBJ databases">
        <title>Bacillus from the desert of Cuatro Cinegas, Coahuila.</title>
        <authorList>
            <person name="Olmedo-Alvarez G."/>
            <person name="Saldana S."/>
            <person name="Barcelo D."/>
        </authorList>
    </citation>
    <scope>NUCLEOTIDE SEQUENCE [LARGE SCALE GENOMIC DNA]</scope>
    <source>
        <strain evidence="3 4">CH101a_3T</strain>
    </source>
</reference>
<feature type="non-terminal residue" evidence="3">
    <location>
        <position position="67"/>
    </location>
</feature>
<dbReference type="EMBL" id="WBPB01000054">
    <property type="protein sequence ID" value="KAB2494315.1"/>
    <property type="molecule type" value="Genomic_DNA"/>
</dbReference>
<evidence type="ECO:0000259" key="2">
    <source>
        <dbReference type="Pfam" id="PF20042"/>
    </source>
</evidence>
<accession>A0AB34DCF6</accession>
<evidence type="ECO:0000313" key="3">
    <source>
        <dbReference type="EMBL" id="KAB2494315.1"/>
    </source>
</evidence>
<dbReference type="Proteomes" id="UP000477920">
    <property type="component" value="Unassembled WGS sequence"/>
</dbReference>
<comment type="caution">
    <text evidence="3">The sequence shown here is derived from an EMBL/GenBank/DDBJ whole genome shotgun (WGS) entry which is preliminary data.</text>
</comment>
<feature type="domain" description="DUF6444" evidence="2">
    <location>
        <begin position="27"/>
        <end position="63"/>
    </location>
</feature>
<proteinExistence type="predicted"/>
<protein>
    <submittedName>
        <fullName evidence="3">IS66 family transposase</fullName>
    </submittedName>
</protein>
<dbReference type="InterPro" id="IPR045618">
    <property type="entry name" value="DUF6444"/>
</dbReference>
<dbReference type="Pfam" id="PF20042">
    <property type="entry name" value="DUF6444"/>
    <property type="match status" value="1"/>
</dbReference>
<sequence length="67" mass="7659">MVDRKVILTAYKKGPEAVISLFEETFSKSERRIEELENRSKKNSKNSHKPPSTDGLCKPVTKSLRKP</sequence>
<name>A0AB34DCF6_BACCE</name>
<gene>
    <name evidence="3" type="ORF">F8158_20675</name>
</gene>
<feature type="region of interest" description="Disordered" evidence="1">
    <location>
        <begin position="33"/>
        <end position="67"/>
    </location>
</feature>
<evidence type="ECO:0000256" key="1">
    <source>
        <dbReference type="SAM" id="MobiDB-lite"/>
    </source>
</evidence>
<evidence type="ECO:0000313" key="4">
    <source>
        <dbReference type="Proteomes" id="UP000477920"/>
    </source>
</evidence>